<keyword evidence="1" id="KW-1133">Transmembrane helix</keyword>
<organism evidence="2">
    <name type="scientific">Enterocloster bolteae</name>
    <dbReference type="NCBI Taxonomy" id="208479"/>
    <lineage>
        <taxon>Bacteria</taxon>
        <taxon>Bacillati</taxon>
        <taxon>Bacillota</taxon>
        <taxon>Clostridia</taxon>
        <taxon>Lachnospirales</taxon>
        <taxon>Lachnospiraceae</taxon>
        <taxon>Enterocloster</taxon>
    </lineage>
</organism>
<dbReference type="AlphaFoldDB" id="A0A6N2UPT5"/>
<dbReference type="EMBL" id="CACRTF010000011">
    <property type="protein sequence ID" value="VYT17146.1"/>
    <property type="molecule type" value="Genomic_DNA"/>
</dbReference>
<protein>
    <submittedName>
        <fullName evidence="2">Uncharacterized protein</fullName>
    </submittedName>
</protein>
<accession>A0A6N2UPT5</accession>
<reference evidence="2" key="1">
    <citation type="submission" date="2019-11" db="EMBL/GenBank/DDBJ databases">
        <authorList>
            <person name="Feng L."/>
        </authorList>
    </citation>
    <scope>NUCLEOTIDE SEQUENCE</scope>
    <source>
        <strain evidence="2">CbolteaeLFYP116</strain>
    </source>
</reference>
<evidence type="ECO:0000313" key="2">
    <source>
        <dbReference type="EMBL" id="VYT17146.1"/>
    </source>
</evidence>
<keyword evidence="1" id="KW-0812">Transmembrane</keyword>
<keyword evidence="1" id="KW-0472">Membrane</keyword>
<proteinExistence type="predicted"/>
<gene>
    <name evidence="2" type="ORF">CBLFYP116_02155</name>
</gene>
<sequence>MALLLGIIGITAVIILAYLVIILLRGDKQ</sequence>
<name>A0A6N2UPT5_9FIRM</name>
<feature type="transmembrane region" description="Helical" evidence="1">
    <location>
        <begin position="6"/>
        <end position="24"/>
    </location>
</feature>
<evidence type="ECO:0000256" key="1">
    <source>
        <dbReference type="SAM" id="Phobius"/>
    </source>
</evidence>